<dbReference type="EMBL" id="CP154622">
    <property type="protein sequence ID" value="XAM40657.1"/>
    <property type="molecule type" value="Genomic_DNA"/>
</dbReference>
<reference evidence="2 3" key="1">
    <citation type="submission" date="2024-04" db="EMBL/GenBank/DDBJ databases">
        <title>Isolation and characterization of novel acetogenic strains of the genera Terrisporobacter and Acetoanaerobium.</title>
        <authorList>
            <person name="Boeer T."/>
            <person name="Schueler M.A."/>
            <person name="Lueschen A."/>
            <person name="Eysell L."/>
            <person name="Droege J."/>
            <person name="Heinemann M."/>
            <person name="Engelhardt L."/>
            <person name="Basen M."/>
            <person name="Daniel R."/>
        </authorList>
    </citation>
    <scope>NUCLEOTIDE SEQUENCE [LARGE SCALE GENOMIC DNA]</scope>
    <source>
        <strain evidence="2 3">ELB</strain>
    </source>
</reference>
<gene>
    <name evidence="2" type="ORF">TPELB_09670</name>
</gene>
<sequence length="265" mass="31157">MSIIYKISNFIESKIQNYQSNNFDKTNMGKQLKLYKDKYKNKRCFILGNGPSLIPEDLTKLYKNDEITFATNRIYNIFDKTDWRPTYYCCEDPLIIKKKQEEVNSIDDIEKFIPINLKWYQSVNIDNACYFFMNYDREKDEKYSFSTDISKQINCRGTVTFTCMQIAAYMGFSEIYLIGVDHNYQNIINDSGEVVVDNSVKDYFCKGYDEDIKDEVVHNMGNNTLAYIDAKKYCDESKKTKIYNATRGGKLEVFERVDLDILLSK</sequence>
<evidence type="ECO:0000313" key="3">
    <source>
        <dbReference type="Proteomes" id="UP001477947"/>
    </source>
</evidence>
<name>A0ABZ3FD44_9FIRM</name>
<dbReference type="InterPro" id="IPR002826">
    <property type="entry name" value="MptE-like"/>
</dbReference>
<dbReference type="Proteomes" id="UP001477947">
    <property type="component" value="Chromosome"/>
</dbReference>
<accession>A0ABZ3FD44</accession>
<evidence type="ECO:0000313" key="2">
    <source>
        <dbReference type="EMBL" id="XAM40657.1"/>
    </source>
</evidence>
<organism evidence="2 3">
    <name type="scientific">Terrisporobacter petrolearius</name>
    <dbReference type="NCBI Taxonomy" id="1460447"/>
    <lineage>
        <taxon>Bacteria</taxon>
        <taxon>Bacillati</taxon>
        <taxon>Bacillota</taxon>
        <taxon>Clostridia</taxon>
        <taxon>Peptostreptococcales</taxon>
        <taxon>Peptostreptococcaceae</taxon>
        <taxon>Terrisporobacter</taxon>
    </lineage>
</organism>
<protein>
    <recommendedName>
        <fullName evidence="1">6-hydroxymethylpterin diphosphokinase MptE-like domain-containing protein</fullName>
    </recommendedName>
</protein>
<evidence type="ECO:0000259" key="1">
    <source>
        <dbReference type="Pfam" id="PF01973"/>
    </source>
</evidence>
<dbReference type="Gene3D" id="3.90.1480.10">
    <property type="entry name" value="Alpha-2,3-sialyltransferase"/>
    <property type="match status" value="1"/>
</dbReference>
<feature type="domain" description="6-hydroxymethylpterin diphosphokinase MptE-like" evidence="1">
    <location>
        <begin position="22"/>
        <end position="186"/>
    </location>
</feature>
<proteinExistence type="predicted"/>
<dbReference type="RefSeq" id="WP_343338760.1">
    <property type="nucleotide sequence ID" value="NZ_CP154622.1"/>
</dbReference>
<keyword evidence="3" id="KW-1185">Reference proteome</keyword>
<dbReference type="Pfam" id="PF01973">
    <property type="entry name" value="MptE-like"/>
    <property type="match status" value="1"/>
</dbReference>